<keyword evidence="4 6" id="KW-1133">Transmembrane helix</keyword>
<gene>
    <name evidence="7" type="ORF">EG240_14795</name>
</gene>
<dbReference type="Proteomes" id="UP000275719">
    <property type="component" value="Unassembled WGS sequence"/>
</dbReference>
<evidence type="ECO:0000313" key="7">
    <source>
        <dbReference type="EMBL" id="RRJ87689.1"/>
    </source>
</evidence>
<dbReference type="AlphaFoldDB" id="A0A3P3W231"/>
<feature type="transmembrane region" description="Helical" evidence="6">
    <location>
        <begin position="254"/>
        <end position="277"/>
    </location>
</feature>
<keyword evidence="8" id="KW-1185">Reference proteome</keyword>
<reference evidence="7 8" key="1">
    <citation type="submission" date="2018-11" db="EMBL/GenBank/DDBJ databases">
        <title>Flavobacterium sp. nov., YIM 102701-2 draft genome.</title>
        <authorList>
            <person name="Li G."/>
            <person name="Jiang Y."/>
        </authorList>
    </citation>
    <scope>NUCLEOTIDE SEQUENCE [LARGE SCALE GENOMIC DNA]</scope>
    <source>
        <strain evidence="7 8">YIM 102701-2</strain>
    </source>
</reference>
<feature type="transmembrane region" description="Helical" evidence="6">
    <location>
        <begin position="333"/>
        <end position="355"/>
    </location>
</feature>
<comment type="caution">
    <text evidence="7">The sequence shown here is derived from an EMBL/GenBank/DDBJ whole genome shotgun (WGS) entry which is preliminary data.</text>
</comment>
<dbReference type="RefSeq" id="WP_125020131.1">
    <property type="nucleotide sequence ID" value="NZ_RQVQ01000050.1"/>
</dbReference>
<feature type="transmembrane region" description="Helical" evidence="6">
    <location>
        <begin position="451"/>
        <end position="472"/>
    </location>
</feature>
<comment type="subcellular location">
    <subcellularLocation>
        <location evidence="1">Cell membrane</location>
        <topology evidence="1">Multi-pass membrane protein</topology>
    </subcellularLocation>
</comment>
<dbReference type="OrthoDB" id="88014at2"/>
<feature type="transmembrane region" description="Helical" evidence="6">
    <location>
        <begin position="44"/>
        <end position="67"/>
    </location>
</feature>
<dbReference type="PANTHER" id="PTHR30250">
    <property type="entry name" value="PST FAMILY PREDICTED COLANIC ACID TRANSPORTER"/>
    <property type="match status" value="1"/>
</dbReference>
<feature type="transmembrane region" description="Helical" evidence="6">
    <location>
        <begin position="148"/>
        <end position="166"/>
    </location>
</feature>
<evidence type="ECO:0000256" key="5">
    <source>
        <dbReference type="ARBA" id="ARBA00023136"/>
    </source>
</evidence>
<dbReference type="EMBL" id="RQVQ01000050">
    <property type="protein sequence ID" value="RRJ87689.1"/>
    <property type="molecule type" value="Genomic_DNA"/>
</dbReference>
<evidence type="ECO:0000256" key="4">
    <source>
        <dbReference type="ARBA" id="ARBA00022989"/>
    </source>
</evidence>
<protein>
    <submittedName>
        <fullName evidence="7">Uncharacterized protein</fullName>
    </submittedName>
</protein>
<sequence>MDSKFSSKQALLFSIINYIGVAIGMISTLFIYPNDKEFLGIVRFIDGFAQILYPIMVLGASTALLNFQPQLNAFLQRKLFSYSAVSIIFMIGFCAFFVSIFYFLEVTKNTEYYIYGFIIAVFLAFIDLMKRQAYNLQKIAVPTFFEKIVPKITLPLAFILVLYFSVSYHQALSIYTFSFLLIFIAIGWYLLRIFKPVYSFNYQDLFQEISKKDYYKYSLYAFCASLGSFFAFRIDSIMIPEFISNEANGDFNIGVNLANALMIPAIGVFALYSPIISEALKNNDFKLLKNKYTEVAKNLYFIGILMFGCLLLGISDLFSLLPTAQKLAPTIPILYILGVNVILNMSTGFSTEIIAYSKFYKFNLIAILSLAVLNIGLNYLILTQTDFGIIGVAYASLISMFVFNLMKLIFIYKKFQILPINISYLKTILLSLVLLFLCWILPIQFLGDFSFVIRCALFSISFSGIVFLFGWVPELNTNVFKILNKLKS</sequence>
<keyword evidence="2" id="KW-1003">Cell membrane</keyword>
<organism evidence="7 8">
    <name type="scientific">Paenimyroides tangerinum</name>
    <dbReference type="NCBI Taxonomy" id="2488728"/>
    <lineage>
        <taxon>Bacteria</taxon>
        <taxon>Pseudomonadati</taxon>
        <taxon>Bacteroidota</taxon>
        <taxon>Flavobacteriia</taxon>
        <taxon>Flavobacteriales</taxon>
        <taxon>Flavobacteriaceae</taxon>
        <taxon>Paenimyroides</taxon>
    </lineage>
</organism>
<feature type="transmembrane region" description="Helical" evidence="6">
    <location>
        <begin position="214"/>
        <end position="234"/>
    </location>
</feature>
<accession>A0A3P3W231</accession>
<dbReference type="InterPro" id="IPR050833">
    <property type="entry name" value="Poly_Biosynth_Transport"/>
</dbReference>
<feature type="transmembrane region" description="Helical" evidence="6">
    <location>
        <begin position="12"/>
        <end position="32"/>
    </location>
</feature>
<keyword evidence="3 6" id="KW-0812">Transmembrane</keyword>
<evidence type="ECO:0000256" key="6">
    <source>
        <dbReference type="SAM" id="Phobius"/>
    </source>
</evidence>
<evidence type="ECO:0000256" key="2">
    <source>
        <dbReference type="ARBA" id="ARBA00022475"/>
    </source>
</evidence>
<name>A0A3P3W231_9FLAO</name>
<feature type="transmembrane region" description="Helical" evidence="6">
    <location>
        <begin position="387"/>
        <end position="412"/>
    </location>
</feature>
<feature type="transmembrane region" description="Helical" evidence="6">
    <location>
        <begin position="172"/>
        <end position="194"/>
    </location>
</feature>
<feature type="transmembrane region" description="Helical" evidence="6">
    <location>
        <begin position="298"/>
        <end position="321"/>
    </location>
</feature>
<keyword evidence="5 6" id="KW-0472">Membrane</keyword>
<proteinExistence type="predicted"/>
<feature type="transmembrane region" description="Helical" evidence="6">
    <location>
        <begin position="424"/>
        <end position="445"/>
    </location>
</feature>
<evidence type="ECO:0000256" key="3">
    <source>
        <dbReference type="ARBA" id="ARBA00022692"/>
    </source>
</evidence>
<feature type="transmembrane region" description="Helical" evidence="6">
    <location>
        <begin position="110"/>
        <end position="128"/>
    </location>
</feature>
<feature type="transmembrane region" description="Helical" evidence="6">
    <location>
        <begin position="79"/>
        <end position="104"/>
    </location>
</feature>
<dbReference type="PANTHER" id="PTHR30250:SF11">
    <property type="entry name" value="O-ANTIGEN TRANSPORTER-RELATED"/>
    <property type="match status" value="1"/>
</dbReference>
<feature type="transmembrane region" description="Helical" evidence="6">
    <location>
        <begin position="362"/>
        <end position="381"/>
    </location>
</feature>
<evidence type="ECO:0000313" key="8">
    <source>
        <dbReference type="Proteomes" id="UP000275719"/>
    </source>
</evidence>
<dbReference type="GO" id="GO:0005886">
    <property type="term" value="C:plasma membrane"/>
    <property type="evidence" value="ECO:0007669"/>
    <property type="project" value="UniProtKB-SubCell"/>
</dbReference>
<evidence type="ECO:0000256" key="1">
    <source>
        <dbReference type="ARBA" id="ARBA00004651"/>
    </source>
</evidence>